<dbReference type="AlphaFoldDB" id="A0AAN7UNI0"/>
<dbReference type="Proteomes" id="UP001305414">
    <property type="component" value="Unassembled WGS sequence"/>
</dbReference>
<evidence type="ECO:0000313" key="2">
    <source>
        <dbReference type="Proteomes" id="UP001305414"/>
    </source>
</evidence>
<sequence>MISGRTFFKRLKVAGTCEGYSEITIHTAHFLQGTRNGANAPDKSLGKREQHYVIWRRRKNSTLENALQPR</sequence>
<proteinExistence type="predicted"/>
<comment type="caution">
    <text evidence="1">The sequence shown here is derived from an EMBL/GenBank/DDBJ whole genome shotgun (WGS) entry which is preliminary data.</text>
</comment>
<gene>
    <name evidence="1" type="ORF">RRF57_000380</name>
</gene>
<dbReference type="EMBL" id="JAWHQM010000001">
    <property type="protein sequence ID" value="KAK5624664.1"/>
    <property type="molecule type" value="Genomic_DNA"/>
</dbReference>
<accession>A0AAN7UNI0</accession>
<keyword evidence="2" id="KW-1185">Reference proteome</keyword>
<reference evidence="1 2" key="1">
    <citation type="submission" date="2023-10" db="EMBL/GenBank/DDBJ databases">
        <title>Draft genome sequence of Xylaria bambusicola isolate GMP-LS, the root and basal stem rot pathogen of sugarcane in Indonesia.</title>
        <authorList>
            <person name="Selvaraj P."/>
            <person name="Muralishankar V."/>
            <person name="Muruganantham S."/>
            <person name="Sp S."/>
            <person name="Haryani S."/>
            <person name="Lau K.J.X."/>
            <person name="Naqvi N.I."/>
        </authorList>
    </citation>
    <scope>NUCLEOTIDE SEQUENCE [LARGE SCALE GENOMIC DNA]</scope>
    <source>
        <strain evidence="1">GMP-LS</strain>
    </source>
</reference>
<organism evidence="1 2">
    <name type="scientific">Xylaria bambusicola</name>
    <dbReference type="NCBI Taxonomy" id="326684"/>
    <lineage>
        <taxon>Eukaryota</taxon>
        <taxon>Fungi</taxon>
        <taxon>Dikarya</taxon>
        <taxon>Ascomycota</taxon>
        <taxon>Pezizomycotina</taxon>
        <taxon>Sordariomycetes</taxon>
        <taxon>Xylariomycetidae</taxon>
        <taxon>Xylariales</taxon>
        <taxon>Xylariaceae</taxon>
        <taxon>Xylaria</taxon>
    </lineage>
</organism>
<protein>
    <submittedName>
        <fullName evidence="1">Uncharacterized protein</fullName>
    </submittedName>
</protein>
<name>A0AAN7UNI0_9PEZI</name>
<evidence type="ECO:0000313" key="1">
    <source>
        <dbReference type="EMBL" id="KAK5624664.1"/>
    </source>
</evidence>